<dbReference type="Gene3D" id="3.30.1950.10">
    <property type="entry name" value="wza like domain"/>
    <property type="match status" value="1"/>
</dbReference>
<dbReference type="Pfam" id="PF02563">
    <property type="entry name" value="Poly_export"/>
    <property type="match status" value="1"/>
</dbReference>
<organism evidence="17 18">
    <name type="scientific">Neolewinella xylanilytica</name>
    <dbReference type="NCBI Taxonomy" id="1514080"/>
    <lineage>
        <taxon>Bacteria</taxon>
        <taxon>Pseudomonadati</taxon>
        <taxon>Bacteroidota</taxon>
        <taxon>Saprospiria</taxon>
        <taxon>Saprospirales</taxon>
        <taxon>Lewinellaceae</taxon>
        <taxon>Neolewinella</taxon>
    </lineage>
</organism>
<name>A0A2S6I8K3_9BACT</name>
<evidence type="ECO:0000256" key="9">
    <source>
        <dbReference type="ARBA" id="ARBA00023065"/>
    </source>
</evidence>
<keyword evidence="9" id="KW-0406">Ion transport</keyword>
<evidence type="ECO:0000256" key="2">
    <source>
        <dbReference type="ARBA" id="ARBA00009450"/>
    </source>
</evidence>
<keyword evidence="7" id="KW-0732">Signal</keyword>
<evidence type="ECO:0000259" key="15">
    <source>
        <dbReference type="Pfam" id="PF02563"/>
    </source>
</evidence>
<comment type="subcellular location">
    <subcellularLocation>
        <location evidence="1">Cell outer membrane</location>
        <topology evidence="1">Multi-pass membrane protein</topology>
    </subcellularLocation>
</comment>
<dbReference type="InterPro" id="IPR049712">
    <property type="entry name" value="Poly_export"/>
</dbReference>
<evidence type="ECO:0000256" key="12">
    <source>
        <dbReference type="ARBA" id="ARBA00023139"/>
    </source>
</evidence>
<evidence type="ECO:0000256" key="14">
    <source>
        <dbReference type="ARBA" id="ARBA00023288"/>
    </source>
</evidence>
<feature type="domain" description="Polysaccharide export protein N-terminal" evidence="15">
    <location>
        <begin position="38"/>
        <end position="126"/>
    </location>
</feature>
<comment type="caution">
    <text evidence="17">The sequence shown here is derived from an EMBL/GenBank/DDBJ whole genome shotgun (WGS) entry which is preliminary data.</text>
</comment>
<keyword evidence="18" id="KW-1185">Reference proteome</keyword>
<evidence type="ECO:0000256" key="1">
    <source>
        <dbReference type="ARBA" id="ARBA00004571"/>
    </source>
</evidence>
<evidence type="ECO:0000256" key="4">
    <source>
        <dbReference type="ARBA" id="ARBA00022452"/>
    </source>
</evidence>
<evidence type="ECO:0000256" key="6">
    <source>
        <dbReference type="ARBA" id="ARBA00022692"/>
    </source>
</evidence>
<evidence type="ECO:0000256" key="5">
    <source>
        <dbReference type="ARBA" id="ARBA00022597"/>
    </source>
</evidence>
<dbReference type="GO" id="GO:0009279">
    <property type="term" value="C:cell outer membrane"/>
    <property type="evidence" value="ECO:0007669"/>
    <property type="project" value="UniProtKB-SubCell"/>
</dbReference>
<dbReference type="Gene3D" id="3.10.560.10">
    <property type="entry name" value="Outer membrane lipoprotein wza domain like"/>
    <property type="match status" value="1"/>
</dbReference>
<keyword evidence="4" id="KW-1134">Transmembrane beta strand</keyword>
<dbReference type="EMBL" id="PTJC01000005">
    <property type="protein sequence ID" value="PPK87836.1"/>
    <property type="molecule type" value="Genomic_DNA"/>
</dbReference>
<feature type="domain" description="SLBB" evidence="16">
    <location>
        <begin position="131"/>
        <end position="208"/>
    </location>
</feature>
<dbReference type="Pfam" id="PF22461">
    <property type="entry name" value="SLBB_2"/>
    <property type="match status" value="1"/>
</dbReference>
<keyword evidence="13" id="KW-0998">Cell outer membrane</keyword>
<evidence type="ECO:0000313" key="17">
    <source>
        <dbReference type="EMBL" id="PPK87836.1"/>
    </source>
</evidence>
<evidence type="ECO:0000256" key="11">
    <source>
        <dbReference type="ARBA" id="ARBA00023136"/>
    </source>
</evidence>
<keyword evidence="8" id="KW-0625">Polysaccharide transport</keyword>
<dbReference type="GO" id="GO:0046930">
    <property type="term" value="C:pore complex"/>
    <property type="evidence" value="ECO:0007669"/>
    <property type="project" value="UniProtKB-KW"/>
</dbReference>
<dbReference type="Proteomes" id="UP000237662">
    <property type="component" value="Unassembled WGS sequence"/>
</dbReference>
<dbReference type="InterPro" id="IPR054765">
    <property type="entry name" value="SLBB_dom"/>
</dbReference>
<sequence>MLFVSLLSGCHTQNLFVQEAGKDSHGVAAADSLLYFSEDYQYTIRKDDKISISVWGHDDLSVGSTYGIYNSNEVYGKWLMVDAEGAIELPRFGTLTVEHQTILELKRRIKDSVSTLLVNPIVDVKVLNREISMVGEFRTPSTIPVDKEKNYLLDLIARAGGFDAYADKSCIKVFRQLGEDTQILTVDLTTKGDYRYKNLPLYPGDIVIAPARGYKEFDRRVSVIVPFTSAMTASAIFLGAFGG</sequence>
<dbReference type="GO" id="GO:0015288">
    <property type="term" value="F:porin activity"/>
    <property type="evidence" value="ECO:0007669"/>
    <property type="project" value="UniProtKB-KW"/>
</dbReference>
<keyword evidence="6" id="KW-0812">Transmembrane</keyword>
<evidence type="ECO:0000256" key="10">
    <source>
        <dbReference type="ARBA" id="ARBA00023114"/>
    </source>
</evidence>
<protein>
    <submittedName>
        <fullName evidence="17">Polysaccharide export outer membrane protein</fullName>
    </submittedName>
</protein>
<gene>
    <name evidence="17" type="ORF">CLV84_0789</name>
</gene>
<keyword evidence="12" id="KW-0564">Palmitate</keyword>
<keyword evidence="11" id="KW-0472">Membrane</keyword>
<dbReference type="AlphaFoldDB" id="A0A2S6I8K3"/>
<dbReference type="PANTHER" id="PTHR33619">
    <property type="entry name" value="POLYSACCHARIDE EXPORT PROTEIN GFCE-RELATED"/>
    <property type="match status" value="1"/>
</dbReference>
<reference evidence="17 18" key="1">
    <citation type="submission" date="2018-02" db="EMBL/GenBank/DDBJ databases">
        <title>Genomic Encyclopedia of Archaeal and Bacterial Type Strains, Phase II (KMG-II): from individual species to whole genera.</title>
        <authorList>
            <person name="Goeker M."/>
        </authorList>
    </citation>
    <scope>NUCLEOTIDE SEQUENCE [LARGE SCALE GENOMIC DNA]</scope>
    <source>
        <strain evidence="17 18">DSM 29526</strain>
    </source>
</reference>
<proteinExistence type="inferred from homology"/>
<evidence type="ECO:0000256" key="13">
    <source>
        <dbReference type="ARBA" id="ARBA00023237"/>
    </source>
</evidence>
<keyword evidence="3" id="KW-0813">Transport</keyword>
<evidence type="ECO:0000256" key="3">
    <source>
        <dbReference type="ARBA" id="ARBA00022448"/>
    </source>
</evidence>
<evidence type="ECO:0000256" key="7">
    <source>
        <dbReference type="ARBA" id="ARBA00022729"/>
    </source>
</evidence>
<evidence type="ECO:0000259" key="16">
    <source>
        <dbReference type="Pfam" id="PF22461"/>
    </source>
</evidence>
<keyword evidence="14" id="KW-0449">Lipoprotein</keyword>
<comment type="similarity">
    <text evidence="2">Belongs to the BexD/CtrA/VexA family.</text>
</comment>
<keyword evidence="5" id="KW-0762">Sugar transport</keyword>
<dbReference type="InterPro" id="IPR003715">
    <property type="entry name" value="Poly_export_N"/>
</dbReference>
<accession>A0A2S6I8K3</accession>
<evidence type="ECO:0000313" key="18">
    <source>
        <dbReference type="Proteomes" id="UP000237662"/>
    </source>
</evidence>
<dbReference type="PANTHER" id="PTHR33619:SF3">
    <property type="entry name" value="POLYSACCHARIDE EXPORT PROTEIN GFCE-RELATED"/>
    <property type="match status" value="1"/>
</dbReference>
<dbReference type="GO" id="GO:0006811">
    <property type="term" value="P:monoatomic ion transport"/>
    <property type="evidence" value="ECO:0007669"/>
    <property type="project" value="UniProtKB-KW"/>
</dbReference>
<keyword evidence="10" id="KW-0626">Porin</keyword>
<evidence type="ECO:0000256" key="8">
    <source>
        <dbReference type="ARBA" id="ARBA00023047"/>
    </source>
</evidence>
<dbReference type="GO" id="GO:0015159">
    <property type="term" value="F:polysaccharide transmembrane transporter activity"/>
    <property type="evidence" value="ECO:0007669"/>
    <property type="project" value="InterPro"/>
</dbReference>